<evidence type="ECO:0000259" key="1">
    <source>
        <dbReference type="PROSITE" id="PS50097"/>
    </source>
</evidence>
<proteinExistence type="predicted"/>
<dbReference type="PANTHER" id="PTHR47843:SF2">
    <property type="entry name" value="BTB DOMAIN-CONTAINING PROTEIN"/>
    <property type="match status" value="1"/>
</dbReference>
<keyword evidence="3" id="KW-1185">Reference proteome</keyword>
<sequence>SHRDAITGPTAQIIVGKGGNVQRFNIHKKLLCDSSTYFKAALNNGFAETRDQKITLDDEDPAVFRTYVAWLYKERLDTRTMPSGVQKEAVQRHMLELYVFADKRGIITLLNDTITML</sequence>
<dbReference type="InterPro" id="IPR000210">
    <property type="entry name" value="BTB/POZ_dom"/>
</dbReference>
<dbReference type="PROSITE" id="PS50097">
    <property type="entry name" value="BTB"/>
    <property type="match status" value="1"/>
</dbReference>
<gene>
    <name evidence="2" type="ORF">M437DRAFT_15174</name>
</gene>
<dbReference type="AlphaFoldDB" id="A0A074VVV9"/>
<dbReference type="STRING" id="1043003.A0A074VVV9"/>
<feature type="non-terminal residue" evidence="2">
    <location>
        <position position="117"/>
    </location>
</feature>
<dbReference type="PANTHER" id="PTHR47843">
    <property type="entry name" value="BTB DOMAIN-CONTAINING PROTEIN-RELATED"/>
    <property type="match status" value="1"/>
</dbReference>
<dbReference type="HOGENOM" id="CLU_146140_0_0_1"/>
<dbReference type="Pfam" id="PF00651">
    <property type="entry name" value="BTB"/>
    <property type="match status" value="1"/>
</dbReference>
<dbReference type="Gene3D" id="3.30.710.10">
    <property type="entry name" value="Potassium Channel Kv1.1, Chain A"/>
    <property type="match status" value="1"/>
</dbReference>
<dbReference type="EMBL" id="KL584828">
    <property type="protein sequence ID" value="KEQ64588.1"/>
    <property type="molecule type" value="Genomic_DNA"/>
</dbReference>
<evidence type="ECO:0000313" key="2">
    <source>
        <dbReference type="EMBL" id="KEQ64588.1"/>
    </source>
</evidence>
<protein>
    <recommendedName>
        <fullName evidence="1">BTB domain-containing protein</fullName>
    </recommendedName>
</protein>
<name>A0A074VVV9_AURM1</name>
<dbReference type="InterPro" id="IPR011333">
    <property type="entry name" value="SKP1/BTB/POZ_sf"/>
</dbReference>
<feature type="domain" description="BTB" evidence="1">
    <location>
        <begin position="9"/>
        <end position="80"/>
    </location>
</feature>
<dbReference type="GeneID" id="63912172"/>
<dbReference type="CDD" id="cd18186">
    <property type="entry name" value="BTB_POZ_ZBTB_KLHL-like"/>
    <property type="match status" value="1"/>
</dbReference>
<dbReference type="Proteomes" id="UP000030672">
    <property type="component" value="Unassembled WGS sequence"/>
</dbReference>
<reference evidence="2 3" key="1">
    <citation type="journal article" date="2014" name="BMC Genomics">
        <title>Genome sequencing of four Aureobasidium pullulans varieties: biotechnological potential, stress tolerance, and description of new species.</title>
        <authorList>
            <person name="Gostin Ar C."/>
            <person name="Ohm R.A."/>
            <person name="Kogej T."/>
            <person name="Sonjak S."/>
            <person name="Turk M."/>
            <person name="Zajc J."/>
            <person name="Zalar P."/>
            <person name="Grube M."/>
            <person name="Sun H."/>
            <person name="Han J."/>
            <person name="Sharma A."/>
            <person name="Chiniquy J."/>
            <person name="Ngan C.Y."/>
            <person name="Lipzen A."/>
            <person name="Barry K."/>
            <person name="Grigoriev I.V."/>
            <person name="Gunde-Cimerman N."/>
        </authorList>
    </citation>
    <scope>NUCLEOTIDE SEQUENCE [LARGE SCALE GENOMIC DNA]</scope>
    <source>
        <strain evidence="2 3">CBS 110374</strain>
    </source>
</reference>
<organism evidence="2 3">
    <name type="scientific">Aureobasidium melanogenum (strain CBS 110374)</name>
    <name type="common">Aureobasidium pullulans var. melanogenum</name>
    <dbReference type="NCBI Taxonomy" id="1043003"/>
    <lineage>
        <taxon>Eukaryota</taxon>
        <taxon>Fungi</taxon>
        <taxon>Dikarya</taxon>
        <taxon>Ascomycota</taxon>
        <taxon>Pezizomycotina</taxon>
        <taxon>Dothideomycetes</taxon>
        <taxon>Dothideomycetidae</taxon>
        <taxon>Dothideales</taxon>
        <taxon>Saccotheciaceae</taxon>
        <taxon>Aureobasidium</taxon>
    </lineage>
</organism>
<dbReference type="RefSeq" id="XP_040881611.1">
    <property type="nucleotide sequence ID" value="XM_041018799.1"/>
</dbReference>
<evidence type="ECO:0000313" key="3">
    <source>
        <dbReference type="Proteomes" id="UP000030672"/>
    </source>
</evidence>
<feature type="non-terminal residue" evidence="2">
    <location>
        <position position="1"/>
    </location>
</feature>
<dbReference type="SUPFAM" id="SSF54695">
    <property type="entry name" value="POZ domain"/>
    <property type="match status" value="1"/>
</dbReference>
<accession>A0A074VVV9</accession>